<feature type="region of interest" description="Disordered" evidence="5">
    <location>
        <begin position="514"/>
        <end position="556"/>
    </location>
</feature>
<dbReference type="SUPFAM" id="SSF57903">
    <property type="entry name" value="FYVE/PHD zinc finger"/>
    <property type="match status" value="3"/>
</dbReference>
<dbReference type="Proteomes" id="UP000187406">
    <property type="component" value="Unassembled WGS sequence"/>
</dbReference>
<dbReference type="Gene3D" id="2.30.30.1150">
    <property type="match status" value="1"/>
</dbReference>
<feature type="domain" description="PHD-type" evidence="6">
    <location>
        <begin position="451"/>
        <end position="501"/>
    </location>
</feature>
<dbReference type="STRING" id="3775.A0A1Q3CJX9"/>
<evidence type="ECO:0000256" key="2">
    <source>
        <dbReference type="ARBA" id="ARBA00022771"/>
    </source>
</evidence>
<proteinExistence type="predicted"/>
<dbReference type="GO" id="GO:0008270">
    <property type="term" value="F:zinc ion binding"/>
    <property type="evidence" value="ECO:0007669"/>
    <property type="project" value="UniProtKB-KW"/>
</dbReference>
<dbReference type="PROSITE" id="PS01359">
    <property type="entry name" value="ZF_PHD_1"/>
    <property type="match status" value="1"/>
</dbReference>
<feature type="region of interest" description="Disordered" evidence="5">
    <location>
        <begin position="27"/>
        <end position="74"/>
    </location>
</feature>
<dbReference type="AlphaFoldDB" id="A0A1Q3CJX9"/>
<dbReference type="PANTHER" id="PTHR47162">
    <property type="entry name" value="OS02G0192300 PROTEIN"/>
    <property type="match status" value="1"/>
</dbReference>
<keyword evidence="3" id="KW-0862">Zinc</keyword>
<keyword evidence="8" id="KW-1185">Reference proteome</keyword>
<sequence length="581" mass="64665">MGGEEGNFNGDGMKSIDAGYCSKGEALPNGLNDAGEGSSGASEGLRTYKRRKQAMSCSDSKDHEDGRTSTDAASKMADQIRWRNVVLEHIYQSLSDEEGGIQGCIRDALVFHLETDCTATVKESYTSDEDKHKSSSQTMRMHNGFPNGSQFAAKGHVDLLPNGPLLASNYCTVTAKCQRAFFNIVISENFTLLCKLLFENFQGTRADSLFDLKVINSRMKDGSYEHSPMLFSTDIQTVWKKLQDIGTEMTSLAKNLSDMSTNFYNEQFCSREFDINAKQEQTEGCGVDNVCTCRHCGEKADGKDCLVCDSCEEIYHVSCIEPAVKKIPSKSWYCASCTANGIGSPHENCVVCERLNAPGTTMDQGGNEFGPANEEILNDGKENSHCSTDDVLQLSEESKNLCACRICGSELGKGEKFRICDHSFCPNKYYHVRCLTMKQLKSYGPHWYCPSCLCRACLTDRDDDKIVLCDGCDNAYHLYCMSPPKNSIPKGKWFCKKCDDGIQRIHKVKRALKKIENSQKKEGESQKKEGEDSKTMYGNHEMELKDKGEEESNKGRGMDMLLNAAKTLNYEENLAAIHMKS</sequence>
<protein>
    <submittedName>
        <fullName evidence="7">PHD domain-containing protein</fullName>
    </submittedName>
</protein>
<dbReference type="SMART" id="SM00249">
    <property type="entry name" value="PHD"/>
    <property type="match status" value="3"/>
</dbReference>
<organism evidence="7 8">
    <name type="scientific">Cephalotus follicularis</name>
    <name type="common">Albany pitcher plant</name>
    <dbReference type="NCBI Taxonomy" id="3775"/>
    <lineage>
        <taxon>Eukaryota</taxon>
        <taxon>Viridiplantae</taxon>
        <taxon>Streptophyta</taxon>
        <taxon>Embryophyta</taxon>
        <taxon>Tracheophyta</taxon>
        <taxon>Spermatophyta</taxon>
        <taxon>Magnoliopsida</taxon>
        <taxon>eudicotyledons</taxon>
        <taxon>Gunneridae</taxon>
        <taxon>Pentapetalae</taxon>
        <taxon>rosids</taxon>
        <taxon>fabids</taxon>
        <taxon>Oxalidales</taxon>
        <taxon>Cephalotaceae</taxon>
        <taxon>Cephalotus</taxon>
    </lineage>
</organism>
<dbReference type="InterPro" id="IPR013083">
    <property type="entry name" value="Znf_RING/FYVE/PHD"/>
</dbReference>
<evidence type="ECO:0000256" key="1">
    <source>
        <dbReference type="ARBA" id="ARBA00022723"/>
    </source>
</evidence>
<evidence type="ECO:0000256" key="3">
    <source>
        <dbReference type="ARBA" id="ARBA00022833"/>
    </source>
</evidence>
<dbReference type="Pfam" id="PF00628">
    <property type="entry name" value="PHD"/>
    <property type="match status" value="2"/>
</dbReference>
<accession>A0A1Q3CJX9</accession>
<evidence type="ECO:0000313" key="8">
    <source>
        <dbReference type="Proteomes" id="UP000187406"/>
    </source>
</evidence>
<dbReference type="EMBL" id="BDDD01002210">
    <property type="protein sequence ID" value="GAV80554.1"/>
    <property type="molecule type" value="Genomic_DNA"/>
</dbReference>
<reference evidence="8" key="1">
    <citation type="submission" date="2016-04" db="EMBL/GenBank/DDBJ databases">
        <title>Cephalotus genome sequencing.</title>
        <authorList>
            <person name="Fukushima K."/>
            <person name="Hasebe M."/>
            <person name="Fang X."/>
        </authorList>
    </citation>
    <scope>NUCLEOTIDE SEQUENCE [LARGE SCALE GENOMIC DNA]</scope>
    <source>
        <strain evidence="8">cv. St1</strain>
    </source>
</reference>
<dbReference type="InterPro" id="IPR001965">
    <property type="entry name" value="Znf_PHD"/>
</dbReference>
<evidence type="ECO:0000256" key="5">
    <source>
        <dbReference type="SAM" id="MobiDB-lite"/>
    </source>
</evidence>
<dbReference type="InterPro" id="IPR019786">
    <property type="entry name" value="Zinc_finger_PHD-type_CS"/>
</dbReference>
<dbReference type="OrthoDB" id="1903104at2759"/>
<dbReference type="InParanoid" id="A0A1Q3CJX9"/>
<gene>
    <name evidence="7" type="ORF">CFOL_v3_24014</name>
</gene>
<evidence type="ECO:0000259" key="6">
    <source>
        <dbReference type="PROSITE" id="PS50016"/>
    </source>
</evidence>
<evidence type="ECO:0000256" key="4">
    <source>
        <dbReference type="PROSITE-ProRule" id="PRU00146"/>
    </source>
</evidence>
<dbReference type="InterPro" id="IPR011011">
    <property type="entry name" value="Znf_FYVE_PHD"/>
</dbReference>
<feature type="compositionally biased region" description="Basic and acidic residues" evidence="5">
    <location>
        <begin position="59"/>
        <end position="68"/>
    </location>
</feature>
<name>A0A1Q3CJX9_CEPFO</name>
<dbReference type="Gene3D" id="3.30.40.10">
    <property type="entry name" value="Zinc/RING finger domain, C3HC4 (zinc finger)"/>
    <property type="match status" value="2"/>
</dbReference>
<dbReference type="InterPro" id="IPR019787">
    <property type="entry name" value="Znf_PHD-finger"/>
</dbReference>
<evidence type="ECO:0000313" key="7">
    <source>
        <dbReference type="EMBL" id="GAV80554.1"/>
    </source>
</evidence>
<keyword evidence="1" id="KW-0479">Metal-binding</keyword>
<keyword evidence="2 4" id="KW-0863">Zinc-finger</keyword>
<dbReference type="PANTHER" id="PTHR47162:SF9">
    <property type="entry name" value="PHD FINGER PROTEIN EHD3-LIKE"/>
    <property type="match status" value="1"/>
</dbReference>
<feature type="compositionally biased region" description="Low complexity" evidence="5">
    <location>
        <begin position="34"/>
        <end position="44"/>
    </location>
</feature>
<feature type="domain" description="PHD-type" evidence="6">
    <location>
        <begin position="290"/>
        <end position="340"/>
    </location>
</feature>
<comment type="caution">
    <text evidence="7">The sequence shown here is derived from an EMBL/GenBank/DDBJ whole genome shotgun (WGS) entry which is preliminary data.</text>
</comment>
<dbReference type="PROSITE" id="PS50016">
    <property type="entry name" value="ZF_PHD_2"/>
    <property type="match status" value="2"/>
</dbReference>